<evidence type="ECO:0000256" key="5">
    <source>
        <dbReference type="ARBA" id="ARBA00023136"/>
    </source>
</evidence>
<feature type="transmembrane region" description="Helical" evidence="7">
    <location>
        <begin position="239"/>
        <end position="261"/>
    </location>
</feature>
<dbReference type="EMBL" id="WNTK01000005">
    <property type="protein sequence ID" value="KAG9484386.1"/>
    <property type="molecule type" value="Genomic_DNA"/>
</dbReference>
<evidence type="ECO:0000256" key="7">
    <source>
        <dbReference type="SAM" id="Phobius"/>
    </source>
</evidence>
<dbReference type="OrthoDB" id="420606at2759"/>
<dbReference type="InterPro" id="IPR051085">
    <property type="entry name" value="MB_O-acyltransferase"/>
</dbReference>
<evidence type="ECO:0008006" key="10">
    <source>
        <dbReference type="Google" id="ProtNLM"/>
    </source>
</evidence>
<keyword evidence="4 7" id="KW-1133">Transmembrane helix</keyword>
<evidence type="ECO:0000313" key="8">
    <source>
        <dbReference type="EMBL" id="KAG9484386.1"/>
    </source>
</evidence>
<feature type="transmembrane region" description="Helical" evidence="7">
    <location>
        <begin position="12"/>
        <end position="31"/>
    </location>
</feature>
<evidence type="ECO:0000313" key="9">
    <source>
        <dbReference type="Proteomes" id="UP000770717"/>
    </source>
</evidence>
<feature type="transmembrane region" description="Helical" evidence="7">
    <location>
        <begin position="388"/>
        <end position="409"/>
    </location>
</feature>
<dbReference type="Proteomes" id="UP000770717">
    <property type="component" value="Unassembled WGS sequence"/>
</dbReference>
<gene>
    <name evidence="8" type="ORF">GDO78_010004</name>
</gene>
<feature type="transmembrane region" description="Helical" evidence="7">
    <location>
        <begin position="282"/>
        <end position="303"/>
    </location>
</feature>
<dbReference type="InterPro" id="IPR004299">
    <property type="entry name" value="MBOAT_fam"/>
</dbReference>
<feature type="transmembrane region" description="Helical" evidence="7">
    <location>
        <begin position="362"/>
        <end position="382"/>
    </location>
</feature>
<keyword evidence="5 7" id="KW-0472">Membrane</keyword>
<keyword evidence="9" id="KW-1185">Reference proteome</keyword>
<dbReference type="GO" id="GO:0016409">
    <property type="term" value="F:palmitoyltransferase activity"/>
    <property type="evidence" value="ECO:0007669"/>
    <property type="project" value="TreeGrafter"/>
</dbReference>
<feature type="transmembrane region" description="Helical" evidence="7">
    <location>
        <begin position="430"/>
        <end position="450"/>
    </location>
</feature>
<dbReference type="GO" id="GO:0005789">
    <property type="term" value="C:endoplasmic reticulum membrane"/>
    <property type="evidence" value="ECO:0007669"/>
    <property type="project" value="UniProtKB-SubCell"/>
</dbReference>
<evidence type="ECO:0000256" key="6">
    <source>
        <dbReference type="ARBA" id="ARBA00038268"/>
    </source>
</evidence>
<dbReference type="PANTHER" id="PTHR13285:SF20">
    <property type="entry name" value="PROTEIN-CYSTEINE N-PALMITOYLTRANSFERASE HHAT"/>
    <property type="match status" value="1"/>
</dbReference>
<evidence type="ECO:0000256" key="3">
    <source>
        <dbReference type="ARBA" id="ARBA00022824"/>
    </source>
</evidence>
<sequence length="511" mass="59625">MKHEPLPKSEYYMYLLLSLGIHFYSFYEVYLSSKDQEEMLEEDVGLEGGDSFWGLKKDGTDFEWSFWMEWAHAQLFWLMLGHAVLSQIGRIFFRMYRPWLLMVYGMVACWLVLGTKGLATVFLNTVIFYVMAQMRTPIITWLSSVFMLLLLHNQSVEDVQRAWYDSENEFYLLQFTLTVRSLFYTSYCLEYSSLHASDKANFSLPSLMLYAFYYPLFHNGPIVTYNDFSKQMYAQDTKWPNFCLSGLVADIFRLVLWWLLAELMIHTMYMHAMYSSHAILKSISYWSLGGLALAQVLFFYVKYLVLYGFPVLIVQLDGLNAPALPRCVSTMYSFAGIWRCFDVGLHRFLVRYVYIPMGGSHSGLGGMLLSTATTFIFVSYWHGGHEYLWYWAALNWIGIIVEYGLKMLLTLPALQYKIDQSLSPKTYRRLHAALASVSTALLILTNLVFLGGEQVGKIYWDRLFVEGWPWIPLVMFFCLYCFAQVGIEWNLFLYPKYKGKFPLCSRTMTVK</sequence>
<comment type="subcellular location">
    <subcellularLocation>
        <location evidence="1">Endoplasmic reticulum membrane</location>
        <topology evidence="1">Multi-pass membrane protein</topology>
    </subcellularLocation>
</comment>
<feature type="transmembrane region" description="Helical" evidence="7">
    <location>
        <begin position="75"/>
        <end position="93"/>
    </location>
</feature>
<name>A0A8J6K9T1_ELECQ</name>
<dbReference type="Pfam" id="PF03062">
    <property type="entry name" value="MBOAT"/>
    <property type="match status" value="1"/>
</dbReference>
<accession>A0A8J6K9T1</accession>
<evidence type="ECO:0000256" key="4">
    <source>
        <dbReference type="ARBA" id="ARBA00022989"/>
    </source>
</evidence>
<reference evidence="8" key="1">
    <citation type="thesis" date="2020" institute="ProQuest LLC" country="789 East Eisenhower Parkway, Ann Arbor, MI, USA">
        <title>Comparative Genomics and Chromosome Evolution.</title>
        <authorList>
            <person name="Mudd A.B."/>
        </authorList>
    </citation>
    <scope>NUCLEOTIDE SEQUENCE</scope>
    <source>
        <strain evidence="8">HN-11 Male</strain>
        <tissue evidence="8">Kidney and liver</tissue>
    </source>
</reference>
<organism evidence="8 9">
    <name type="scientific">Eleutherodactylus coqui</name>
    <name type="common">Puerto Rican coqui</name>
    <dbReference type="NCBI Taxonomy" id="57060"/>
    <lineage>
        <taxon>Eukaryota</taxon>
        <taxon>Metazoa</taxon>
        <taxon>Chordata</taxon>
        <taxon>Craniata</taxon>
        <taxon>Vertebrata</taxon>
        <taxon>Euteleostomi</taxon>
        <taxon>Amphibia</taxon>
        <taxon>Batrachia</taxon>
        <taxon>Anura</taxon>
        <taxon>Neobatrachia</taxon>
        <taxon>Hyloidea</taxon>
        <taxon>Eleutherodactylidae</taxon>
        <taxon>Eleutherodactylinae</taxon>
        <taxon>Eleutherodactylus</taxon>
        <taxon>Eleutherodactylus</taxon>
    </lineage>
</organism>
<protein>
    <recommendedName>
        <fullName evidence="10">Hedgehog acyltransferase</fullName>
    </recommendedName>
</protein>
<comment type="similarity">
    <text evidence="6">Belongs to the membrane-bound acyltransferase family. HHAT subfamily.</text>
</comment>
<dbReference type="AlphaFoldDB" id="A0A8J6K9T1"/>
<evidence type="ECO:0000256" key="2">
    <source>
        <dbReference type="ARBA" id="ARBA00022692"/>
    </source>
</evidence>
<feature type="transmembrane region" description="Helical" evidence="7">
    <location>
        <begin position="99"/>
        <end position="119"/>
    </location>
</feature>
<feature type="transmembrane region" description="Helical" evidence="7">
    <location>
        <begin position="126"/>
        <end position="151"/>
    </location>
</feature>
<dbReference type="PANTHER" id="PTHR13285">
    <property type="entry name" value="ACYLTRANSFERASE"/>
    <property type="match status" value="1"/>
</dbReference>
<keyword evidence="3" id="KW-0256">Endoplasmic reticulum</keyword>
<proteinExistence type="inferred from homology"/>
<evidence type="ECO:0000256" key="1">
    <source>
        <dbReference type="ARBA" id="ARBA00004477"/>
    </source>
</evidence>
<comment type="caution">
    <text evidence="8">The sequence shown here is derived from an EMBL/GenBank/DDBJ whole genome shotgun (WGS) entry which is preliminary data.</text>
</comment>
<keyword evidence="2 7" id="KW-0812">Transmembrane</keyword>
<feature type="transmembrane region" description="Helical" evidence="7">
    <location>
        <begin position="470"/>
        <end position="493"/>
    </location>
</feature>